<dbReference type="InterPro" id="IPR042095">
    <property type="entry name" value="SUMF_sf"/>
</dbReference>
<evidence type="ECO:0000259" key="2">
    <source>
        <dbReference type="Pfam" id="PF03781"/>
    </source>
</evidence>
<name>A0A7D5TDS2_9EURY</name>
<accession>A0A7D5TDS2</accession>
<feature type="domain" description="Sulfatase-modifying factor enzyme-like" evidence="2">
    <location>
        <begin position="50"/>
        <end position="334"/>
    </location>
</feature>
<dbReference type="PANTHER" id="PTHR23150">
    <property type="entry name" value="SULFATASE MODIFYING FACTOR 1, 2"/>
    <property type="match status" value="1"/>
</dbReference>
<dbReference type="PANTHER" id="PTHR23150:SF19">
    <property type="entry name" value="FORMYLGLYCINE-GENERATING ENZYME"/>
    <property type="match status" value="1"/>
</dbReference>
<dbReference type="OrthoDB" id="136349at2157"/>
<dbReference type="Pfam" id="PF03781">
    <property type="entry name" value="FGE-sulfatase"/>
    <property type="match status" value="1"/>
</dbReference>
<protein>
    <submittedName>
        <fullName evidence="3">Formylglycine-generating enzyme family protein</fullName>
    </submittedName>
</protein>
<dbReference type="GO" id="GO:0120147">
    <property type="term" value="F:formylglycine-generating oxidase activity"/>
    <property type="evidence" value="ECO:0007669"/>
    <property type="project" value="TreeGrafter"/>
</dbReference>
<dbReference type="EMBL" id="CP058910">
    <property type="protein sequence ID" value="QLH78456.1"/>
    <property type="molecule type" value="Genomic_DNA"/>
</dbReference>
<keyword evidence="4" id="KW-1185">Reference proteome</keyword>
<proteinExistence type="predicted"/>
<dbReference type="InterPro" id="IPR016187">
    <property type="entry name" value="CTDL_fold"/>
</dbReference>
<organism evidence="3 4">
    <name type="scientific">Halosimplex rubrum</name>
    <dbReference type="NCBI Taxonomy" id="869889"/>
    <lineage>
        <taxon>Archaea</taxon>
        <taxon>Methanobacteriati</taxon>
        <taxon>Methanobacteriota</taxon>
        <taxon>Stenosarchaea group</taxon>
        <taxon>Halobacteria</taxon>
        <taxon>Halobacteriales</taxon>
        <taxon>Haloarculaceae</taxon>
        <taxon>Halosimplex</taxon>
    </lineage>
</organism>
<reference evidence="3 4" key="1">
    <citation type="submission" date="2020-07" db="EMBL/GenBank/DDBJ databases">
        <title>Halosimplex pelagicum sp. nov. and Halosimplex rubrum sp. nov., isolated from salted brown alga Laminaria, and emended description of the genus Halosimplex.</title>
        <authorList>
            <person name="Cui H."/>
        </authorList>
    </citation>
    <scope>NUCLEOTIDE SEQUENCE [LARGE SCALE GENOMIC DNA]</scope>
    <source>
        <strain evidence="3 4">R27</strain>
    </source>
</reference>
<sequence>MTEERACCAAARDSERPSREGEVDEGTGEVADSDARFTTTPATNDDERTARMARLDGGTFTMGTDSDVGFPEDGEGPAREVTVDSFYVDKHAVTNAEFLEFVRNTGYTTDAERFGWSFVFEDFVNDGDRDRIVQHSAATPWWAAVEGADWLHPNGPIRSLLDDRELLKHPVTHVSWRDAAAYADWAGKRLPTEAEWEYAARGGLHQRTFPWGDELKPDGEHRCNIWQGEFPDNNTGGDGFVQTAPVDAFEPNGYGIYNPSGNVWEWCADWFSADYHTTDEYDRDNPTGPEGGDERVMRGGSYLCHRSWCNRYRVAARSKNTPDSSTGNIGFRCVVDAAES</sequence>
<feature type="compositionally biased region" description="Basic and acidic residues" evidence="1">
    <location>
        <begin position="1"/>
        <end position="21"/>
    </location>
</feature>
<dbReference type="Proteomes" id="UP000509667">
    <property type="component" value="Chromosome"/>
</dbReference>
<dbReference type="InterPro" id="IPR051043">
    <property type="entry name" value="Sulfatase_Mod_Factor_Kinase"/>
</dbReference>
<evidence type="ECO:0000313" key="4">
    <source>
        <dbReference type="Proteomes" id="UP000509667"/>
    </source>
</evidence>
<feature type="region of interest" description="Disordered" evidence="1">
    <location>
        <begin position="1"/>
        <end position="46"/>
    </location>
</feature>
<evidence type="ECO:0000313" key="3">
    <source>
        <dbReference type="EMBL" id="QLH78456.1"/>
    </source>
</evidence>
<dbReference type="GeneID" id="56079128"/>
<dbReference type="KEGG" id="hrr:HZS55_14655"/>
<dbReference type="RefSeq" id="WP_179908339.1">
    <property type="nucleotide sequence ID" value="NZ_CP058910.1"/>
</dbReference>
<dbReference type="InterPro" id="IPR005532">
    <property type="entry name" value="SUMF_dom"/>
</dbReference>
<dbReference type="AlphaFoldDB" id="A0A7D5TDS2"/>
<gene>
    <name evidence="3" type="ORF">HZS55_14655</name>
</gene>
<dbReference type="Gene3D" id="3.90.1580.10">
    <property type="entry name" value="paralog of FGE (formylglycine-generating enzyme)"/>
    <property type="match status" value="1"/>
</dbReference>
<dbReference type="SUPFAM" id="SSF56436">
    <property type="entry name" value="C-type lectin-like"/>
    <property type="match status" value="1"/>
</dbReference>
<evidence type="ECO:0000256" key="1">
    <source>
        <dbReference type="SAM" id="MobiDB-lite"/>
    </source>
</evidence>